<feature type="region of interest" description="Disordered" evidence="1">
    <location>
        <begin position="1"/>
        <end position="28"/>
    </location>
</feature>
<evidence type="ECO:0008006" key="5">
    <source>
        <dbReference type="Google" id="ProtNLM"/>
    </source>
</evidence>
<evidence type="ECO:0000256" key="2">
    <source>
        <dbReference type="SAM" id="Phobius"/>
    </source>
</evidence>
<comment type="caution">
    <text evidence="3">The sequence shown here is derived from an EMBL/GenBank/DDBJ whole genome shotgun (WGS) entry which is preliminary data.</text>
</comment>
<feature type="transmembrane region" description="Helical" evidence="2">
    <location>
        <begin position="379"/>
        <end position="399"/>
    </location>
</feature>
<accession>A0A2U2N9Z1</accession>
<gene>
    <name evidence="3" type="ORF">DF196_06075</name>
</gene>
<dbReference type="Pfam" id="PF09913">
    <property type="entry name" value="DUF2142"/>
    <property type="match status" value="1"/>
</dbReference>
<reference evidence="3 4" key="1">
    <citation type="journal article" date="2018" name="Int. J. Syst. Evol. Microbiol.">
        <title>Bifidobacterium callitrichidarum sp. nov. from the faeces of the emperor tamarin (Saguinus imperator).</title>
        <authorList>
            <person name="Modesto M."/>
            <person name="Michelini S."/>
            <person name="Sansosti M.C."/>
            <person name="De Filippo C."/>
            <person name="Cavalieri D."/>
            <person name="Qvirist L."/>
            <person name="Andlid T."/>
            <person name="Spiezio C."/>
            <person name="Sandri C."/>
            <person name="Pascarelli S."/>
            <person name="Sgorbati B."/>
            <person name="Mattarelli P."/>
        </authorList>
    </citation>
    <scope>NUCLEOTIDE SEQUENCE [LARGE SCALE GENOMIC DNA]</scope>
    <source>
        <strain evidence="3 4">TRI 5</strain>
    </source>
</reference>
<keyword evidence="2" id="KW-0812">Transmembrane</keyword>
<dbReference type="AlphaFoldDB" id="A0A2U2N9Z1"/>
<evidence type="ECO:0000313" key="3">
    <source>
        <dbReference type="EMBL" id="PWG65910.1"/>
    </source>
</evidence>
<feature type="transmembrane region" description="Helical" evidence="2">
    <location>
        <begin position="443"/>
        <end position="466"/>
    </location>
</feature>
<dbReference type="Proteomes" id="UP000245876">
    <property type="component" value="Unassembled WGS sequence"/>
</dbReference>
<feature type="compositionally biased region" description="Basic and acidic residues" evidence="1">
    <location>
        <begin position="1"/>
        <end position="12"/>
    </location>
</feature>
<evidence type="ECO:0000313" key="4">
    <source>
        <dbReference type="Proteomes" id="UP000245876"/>
    </source>
</evidence>
<keyword evidence="4" id="KW-1185">Reference proteome</keyword>
<organism evidence="3 4">
    <name type="scientific">Bifidobacterium callitrichidarum</name>
    <dbReference type="NCBI Taxonomy" id="2052941"/>
    <lineage>
        <taxon>Bacteria</taxon>
        <taxon>Bacillati</taxon>
        <taxon>Actinomycetota</taxon>
        <taxon>Actinomycetes</taxon>
        <taxon>Bifidobacteriales</taxon>
        <taxon>Bifidobacteriaceae</taxon>
        <taxon>Bifidobacterium</taxon>
    </lineage>
</organism>
<feature type="transmembrane region" description="Helical" evidence="2">
    <location>
        <begin position="346"/>
        <end position="367"/>
    </location>
</feature>
<evidence type="ECO:0000256" key="1">
    <source>
        <dbReference type="SAM" id="MobiDB-lite"/>
    </source>
</evidence>
<feature type="transmembrane region" description="Helical" evidence="2">
    <location>
        <begin position="54"/>
        <end position="70"/>
    </location>
</feature>
<dbReference type="EMBL" id="QFFM01000011">
    <property type="protein sequence ID" value="PWG65910.1"/>
    <property type="molecule type" value="Genomic_DNA"/>
</dbReference>
<keyword evidence="2" id="KW-1133">Transmembrane helix</keyword>
<feature type="transmembrane region" description="Helical" evidence="2">
    <location>
        <begin position="419"/>
        <end position="436"/>
    </location>
</feature>
<sequence length="472" mass="52965">MPSARRGLDMREQSQAMHRKRDKLSAGHDLGGTANGRFLIRKVFRYLQGWKLEGLYASVTIICGLILIYWDRRPARNDDRAHLGRLRQLASGTLLPVQSPDGSDLYGYWRDGIFRPFNNTAVNSPVAYYPSILAFRIHWNDYLLACIFTLVCSTLTATIAIHVAMRYRYVICAAALLPAVFFSFLYVTTDAVINSLSLLFVAIALRLHQRAEVTWPQTILITVLAPLVALTKTTSVVLLAMLFLPVIAVWRERHIIRWRMLLPLASGSAACLVWQRMTSHIPPILGTDFTLERYQDAQQLLVSHPLEFLQSLLITLVQPLDFNKKFDKYNSVRNLQFFAGSEKAQLPTGIMLLIFVAIVLLLVKNNINQHEIHWQERTIMGFMIAGFYVLTCAAMLLVGSGLLTTDKLGAYADGMQNRYFIPVLAPMALMLPDFGLTVKRSHVINATIASCLVLGYAGIVCAHVIAFPKVVA</sequence>
<protein>
    <recommendedName>
        <fullName evidence="5">DUF2142 domain-containing protein</fullName>
    </recommendedName>
</protein>
<keyword evidence="2" id="KW-0472">Membrane</keyword>
<feature type="transmembrane region" description="Helical" evidence="2">
    <location>
        <begin position="219"/>
        <end position="248"/>
    </location>
</feature>
<feature type="transmembrane region" description="Helical" evidence="2">
    <location>
        <begin position="167"/>
        <end position="186"/>
    </location>
</feature>
<dbReference type="InterPro" id="IPR018674">
    <property type="entry name" value="DUF2142_membrane"/>
</dbReference>
<proteinExistence type="predicted"/>
<feature type="transmembrane region" description="Helical" evidence="2">
    <location>
        <begin position="142"/>
        <end position="161"/>
    </location>
</feature>
<name>A0A2U2N9Z1_9BIFI</name>